<accession>A0A336JHQ0</accession>
<sequence length="327" mass="35218">MLRIDQPRGFPRACGLVLAVAAGLSVTPADARTKKATIEASTSDVGLTVTAPQMRFFTINDVLAKHDGLRRKASGPVEVAATDPSARAGVAGDAPRLPAISATTDEPFGLMTFRAPEGVLWTKWRGVKATMTSDAASIKACNQDDQRCSPVERRFVAMTRSAAAETDLRARAEIVNRNVNEAVRYVGDYQHHGVADLWNAPLTTLLSGLGDCEDYAIAKYALLLAAGTPETDLKLLLVRDLAVRQDHAVLAIRIDGRWSVLDNRRAALMEGRDLQSFMPLFAIDHRGVSLFAAPYAERPHHESETDIAPAANVDISGGPSSDLPLQL</sequence>
<dbReference type="AlphaFoldDB" id="A0A336JHQ0"/>
<keyword evidence="2" id="KW-0732">Signal</keyword>
<feature type="chain" id="PRO_5016283829" evidence="2">
    <location>
        <begin position="32"/>
        <end position="327"/>
    </location>
</feature>
<protein>
    <submittedName>
        <fullName evidence="4">Transglutaminase-like cysteine proteinase BTLCP</fullName>
    </submittedName>
</protein>
<dbReference type="InterPro" id="IPR010319">
    <property type="entry name" value="Transglutaminase-like_Cys_pept"/>
</dbReference>
<reference evidence="4 5" key="1">
    <citation type="submission" date="2017-08" db="EMBL/GenBank/DDBJ databases">
        <authorList>
            <person name="de Groot N.N."/>
        </authorList>
    </citation>
    <scope>NUCLEOTIDE SEQUENCE [LARGE SCALE GENOMIC DNA]</scope>
    <source>
        <strain evidence="4 5">JA575</strain>
    </source>
</reference>
<evidence type="ECO:0000313" key="4">
    <source>
        <dbReference type="EMBL" id="SSW89300.1"/>
    </source>
</evidence>
<dbReference type="Proteomes" id="UP000252631">
    <property type="component" value="Unassembled WGS sequence"/>
</dbReference>
<dbReference type="PANTHER" id="PTHR39327:SF1">
    <property type="entry name" value="BLR5470 PROTEIN"/>
    <property type="match status" value="1"/>
</dbReference>
<proteinExistence type="predicted"/>
<dbReference type="RefSeq" id="WP_114356448.1">
    <property type="nucleotide sequence ID" value="NZ_QRDT01000002.1"/>
</dbReference>
<dbReference type="Proteomes" id="UP000256343">
    <property type="component" value="Unassembled WGS sequence"/>
</dbReference>
<keyword evidence="6" id="KW-1185">Reference proteome</keyword>
<dbReference type="Gene3D" id="3.10.620.30">
    <property type="match status" value="1"/>
</dbReference>
<name>A0A336JHQ0_9BRAD</name>
<dbReference type="Pfam" id="PF06035">
    <property type="entry name" value="Peptidase_C93"/>
    <property type="match status" value="1"/>
</dbReference>
<dbReference type="EMBL" id="UFQQ01000002">
    <property type="protein sequence ID" value="SSW89300.1"/>
    <property type="molecule type" value="Genomic_DNA"/>
</dbReference>
<dbReference type="EMBL" id="QRDT01000002">
    <property type="protein sequence ID" value="RED41940.1"/>
    <property type="molecule type" value="Genomic_DNA"/>
</dbReference>
<evidence type="ECO:0000256" key="1">
    <source>
        <dbReference type="SAM" id="MobiDB-lite"/>
    </source>
</evidence>
<reference evidence="3 6" key="2">
    <citation type="submission" date="2018-07" db="EMBL/GenBank/DDBJ databases">
        <title>Genomic Encyclopedia of Archaeal and Bacterial Type Strains, Phase II (KMG-II): from individual species to whole genera.</title>
        <authorList>
            <person name="Goeker M."/>
        </authorList>
    </citation>
    <scope>NUCLEOTIDE SEQUENCE [LARGE SCALE GENOMIC DNA]</scope>
    <source>
        <strain evidence="3 6">JA575</strain>
    </source>
</reference>
<dbReference type="SUPFAM" id="SSF54001">
    <property type="entry name" value="Cysteine proteinases"/>
    <property type="match status" value="1"/>
</dbReference>
<dbReference type="PANTHER" id="PTHR39327">
    <property type="match status" value="1"/>
</dbReference>
<evidence type="ECO:0000313" key="5">
    <source>
        <dbReference type="Proteomes" id="UP000252631"/>
    </source>
</evidence>
<dbReference type="InterPro" id="IPR038765">
    <property type="entry name" value="Papain-like_cys_pep_sf"/>
</dbReference>
<organism evidence="4 5">
    <name type="scientific">Rhodopseudomonas pentothenatexigens</name>
    <dbReference type="NCBI Taxonomy" id="999699"/>
    <lineage>
        <taxon>Bacteria</taxon>
        <taxon>Pseudomonadati</taxon>
        <taxon>Pseudomonadota</taxon>
        <taxon>Alphaproteobacteria</taxon>
        <taxon>Hyphomicrobiales</taxon>
        <taxon>Nitrobacteraceae</taxon>
        <taxon>Rhodopseudomonas</taxon>
    </lineage>
</organism>
<feature type="signal peptide" evidence="2">
    <location>
        <begin position="1"/>
        <end position="31"/>
    </location>
</feature>
<evidence type="ECO:0000313" key="6">
    <source>
        <dbReference type="Proteomes" id="UP000256343"/>
    </source>
</evidence>
<gene>
    <name evidence="3" type="ORF">BJ125_102107</name>
    <name evidence="4" type="ORF">SAMN05892882_102107</name>
</gene>
<dbReference type="OrthoDB" id="5401788at2"/>
<feature type="region of interest" description="Disordered" evidence="1">
    <location>
        <begin position="302"/>
        <end position="327"/>
    </location>
</feature>
<evidence type="ECO:0000313" key="3">
    <source>
        <dbReference type="EMBL" id="RED41940.1"/>
    </source>
</evidence>
<evidence type="ECO:0000256" key="2">
    <source>
        <dbReference type="SAM" id="SignalP"/>
    </source>
</evidence>